<reference evidence="2 3" key="1">
    <citation type="submission" date="2022-03" db="EMBL/GenBank/DDBJ databases">
        <title>Parabacteroides sp. nov. isolated from swine feces.</title>
        <authorList>
            <person name="Bak J.E."/>
        </authorList>
    </citation>
    <scope>NUCLEOTIDE SEQUENCE [LARGE SCALE GENOMIC DNA]</scope>
    <source>
        <strain evidence="2 3">AGMB00274</strain>
    </source>
</reference>
<keyword evidence="1" id="KW-0732">Signal</keyword>
<proteinExistence type="predicted"/>
<dbReference type="Proteomes" id="UP001165444">
    <property type="component" value="Unassembled WGS sequence"/>
</dbReference>
<dbReference type="EMBL" id="JAKZMM010000061">
    <property type="protein sequence ID" value="MCJ2382185.1"/>
    <property type="molecule type" value="Genomic_DNA"/>
</dbReference>
<feature type="chain" id="PRO_5045915882" evidence="1">
    <location>
        <begin position="19"/>
        <end position="120"/>
    </location>
</feature>
<organism evidence="2 3">
    <name type="scientific">Parabacteroides faecalis</name>
    <dbReference type="NCBI Taxonomy" id="2924040"/>
    <lineage>
        <taxon>Bacteria</taxon>
        <taxon>Pseudomonadati</taxon>
        <taxon>Bacteroidota</taxon>
        <taxon>Bacteroidia</taxon>
        <taxon>Bacteroidales</taxon>
        <taxon>Tannerellaceae</taxon>
        <taxon>Parabacteroides</taxon>
    </lineage>
</organism>
<sequence>MRSKAVIFLLLISHFIGAQQVTEIKSLDGEYWWGGVTALGSKMPYIQPMESFDLSSQNNNNQVVPLLVSSKGRYVWSDYPFAFSVTEQGIRIDSKYEQVKVQEAGRSLRDAYLDACRQHF</sequence>
<evidence type="ECO:0000313" key="2">
    <source>
        <dbReference type="EMBL" id="MCJ2382185.1"/>
    </source>
</evidence>
<gene>
    <name evidence="2" type="ORF">MUN53_16480</name>
</gene>
<accession>A0ABT0C595</accession>
<name>A0ABT0C595_9BACT</name>
<keyword evidence="3" id="KW-1185">Reference proteome</keyword>
<comment type="caution">
    <text evidence="2">The sequence shown here is derived from an EMBL/GenBank/DDBJ whole genome shotgun (WGS) entry which is preliminary data.</text>
</comment>
<dbReference type="GO" id="GO:0016787">
    <property type="term" value="F:hydrolase activity"/>
    <property type="evidence" value="ECO:0007669"/>
    <property type="project" value="UniProtKB-KW"/>
</dbReference>
<feature type="signal peptide" evidence="1">
    <location>
        <begin position="1"/>
        <end position="18"/>
    </location>
</feature>
<feature type="non-terminal residue" evidence="2">
    <location>
        <position position="120"/>
    </location>
</feature>
<keyword evidence="2" id="KW-0378">Hydrolase</keyword>
<protein>
    <submittedName>
        <fullName evidence="2">Glycoside hydrolase</fullName>
    </submittedName>
</protein>
<evidence type="ECO:0000256" key="1">
    <source>
        <dbReference type="SAM" id="SignalP"/>
    </source>
</evidence>
<evidence type="ECO:0000313" key="3">
    <source>
        <dbReference type="Proteomes" id="UP001165444"/>
    </source>
</evidence>